<dbReference type="Proteomes" id="UP000028525">
    <property type="component" value="Unassembled WGS sequence"/>
</dbReference>
<dbReference type="OrthoDB" id="2112176at2"/>
<keyword evidence="2" id="KW-0238">DNA-binding</keyword>
<dbReference type="PROSITE" id="PS01124">
    <property type="entry name" value="HTH_ARAC_FAMILY_2"/>
    <property type="match status" value="1"/>
</dbReference>
<dbReference type="InterPro" id="IPR018060">
    <property type="entry name" value="HTH_AraC"/>
</dbReference>
<dbReference type="InterPro" id="IPR011051">
    <property type="entry name" value="RmlC_Cupin_sf"/>
</dbReference>
<comment type="caution">
    <text evidence="5">The sequence shown here is derived from an EMBL/GenBank/DDBJ whole genome shotgun (WGS) entry which is preliminary data.</text>
</comment>
<dbReference type="PANTHER" id="PTHR43280:SF28">
    <property type="entry name" value="HTH-TYPE TRANSCRIPTIONAL ACTIVATOR RHAS"/>
    <property type="match status" value="1"/>
</dbReference>
<dbReference type="GO" id="GO:0043565">
    <property type="term" value="F:sequence-specific DNA binding"/>
    <property type="evidence" value="ECO:0007669"/>
    <property type="project" value="InterPro"/>
</dbReference>
<dbReference type="Gene3D" id="1.10.10.60">
    <property type="entry name" value="Homeodomain-like"/>
    <property type="match status" value="2"/>
</dbReference>
<sequence>MKEPAEQLRIHEYVEIPSTKDIYFKHYFDQGRLVSNHWHNEVEIIYLLKGNLDVSIGSKTLHYQESDLVLINSKVVHSTVCTAPNESILVQIPYTFLKRYIPDIDRYMFYIDCFSTNPIVQTKISQLKETLKKMLIVTEYHPEGEWLHFGSLLFELLYFLYHDFKITDPQAGFQQQAKSLNKLDSVLDYTQKHYSKSISLDEIADIAGFQSQYFCRLFKKNMGVTYLQYLNEIRLSHIYQDLITTELPIQEILELHGFTNYKLFRKVFAQKFHMTPSEIRNLQGEMQ</sequence>
<dbReference type="STRING" id="29354.IO98_14795"/>
<accession>A0A084JJX3</accession>
<evidence type="ECO:0000259" key="4">
    <source>
        <dbReference type="PROSITE" id="PS01124"/>
    </source>
</evidence>
<dbReference type="EMBL" id="JPME01000018">
    <property type="protein sequence ID" value="KEZ89257.1"/>
    <property type="molecule type" value="Genomic_DNA"/>
</dbReference>
<proteinExistence type="predicted"/>
<keyword evidence="3" id="KW-0804">Transcription</keyword>
<evidence type="ECO:0000256" key="3">
    <source>
        <dbReference type="ARBA" id="ARBA00023163"/>
    </source>
</evidence>
<evidence type="ECO:0000313" key="5">
    <source>
        <dbReference type="EMBL" id="KEZ89257.1"/>
    </source>
</evidence>
<dbReference type="Pfam" id="PF07883">
    <property type="entry name" value="Cupin_2"/>
    <property type="match status" value="1"/>
</dbReference>
<evidence type="ECO:0000256" key="2">
    <source>
        <dbReference type="ARBA" id="ARBA00023125"/>
    </source>
</evidence>
<dbReference type="GO" id="GO:0003700">
    <property type="term" value="F:DNA-binding transcription factor activity"/>
    <property type="evidence" value="ECO:0007669"/>
    <property type="project" value="InterPro"/>
</dbReference>
<dbReference type="RefSeq" id="WP_038282301.1">
    <property type="nucleotide sequence ID" value="NZ_JPME01000018.1"/>
</dbReference>
<feature type="domain" description="HTH araC/xylS-type" evidence="4">
    <location>
        <begin position="184"/>
        <end position="282"/>
    </location>
</feature>
<dbReference type="AlphaFoldDB" id="A0A084JJX3"/>
<keyword evidence="6" id="KW-1185">Reference proteome</keyword>
<dbReference type="InterPro" id="IPR013096">
    <property type="entry name" value="Cupin_2"/>
</dbReference>
<keyword evidence="1" id="KW-0805">Transcription regulation</keyword>
<dbReference type="SMART" id="SM00342">
    <property type="entry name" value="HTH_ARAC"/>
    <property type="match status" value="1"/>
</dbReference>
<dbReference type="InterPro" id="IPR014710">
    <property type="entry name" value="RmlC-like_jellyroll"/>
</dbReference>
<gene>
    <name evidence="5" type="ORF">IO98_14795</name>
</gene>
<dbReference type="Pfam" id="PF12833">
    <property type="entry name" value="HTH_18"/>
    <property type="match status" value="1"/>
</dbReference>
<dbReference type="PANTHER" id="PTHR43280">
    <property type="entry name" value="ARAC-FAMILY TRANSCRIPTIONAL REGULATOR"/>
    <property type="match status" value="1"/>
</dbReference>
<name>A0A084JJX3_9FIRM</name>
<dbReference type="Gene3D" id="2.60.120.10">
    <property type="entry name" value="Jelly Rolls"/>
    <property type="match status" value="1"/>
</dbReference>
<evidence type="ECO:0000256" key="1">
    <source>
        <dbReference type="ARBA" id="ARBA00023015"/>
    </source>
</evidence>
<reference evidence="5 6" key="1">
    <citation type="submission" date="2014-07" db="EMBL/GenBank/DDBJ databases">
        <title>Draft genome of Clostridium celerecrescens 152B isolated from sediments associated with methane hydrate from Krishna Godavari basin.</title>
        <authorList>
            <person name="Honkalas V.S."/>
            <person name="Dabir A.P."/>
            <person name="Arora P."/>
            <person name="Dhakephalkar P.K."/>
        </authorList>
    </citation>
    <scope>NUCLEOTIDE SEQUENCE [LARGE SCALE GENOMIC DNA]</scope>
    <source>
        <strain evidence="5 6">152B</strain>
    </source>
</reference>
<protein>
    <recommendedName>
        <fullName evidence="4">HTH araC/xylS-type domain-containing protein</fullName>
    </recommendedName>
</protein>
<evidence type="ECO:0000313" key="6">
    <source>
        <dbReference type="Proteomes" id="UP000028525"/>
    </source>
</evidence>
<dbReference type="InterPro" id="IPR009057">
    <property type="entry name" value="Homeodomain-like_sf"/>
</dbReference>
<dbReference type="SUPFAM" id="SSF46689">
    <property type="entry name" value="Homeodomain-like"/>
    <property type="match status" value="2"/>
</dbReference>
<dbReference type="SUPFAM" id="SSF51182">
    <property type="entry name" value="RmlC-like cupins"/>
    <property type="match status" value="1"/>
</dbReference>
<organism evidence="5 6">
    <name type="scientific">Lacrimispora celerecrescens</name>
    <dbReference type="NCBI Taxonomy" id="29354"/>
    <lineage>
        <taxon>Bacteria</taxon>
        <taxon>Bacillati</taxon>
        <taxon>Bacillota</taxon>
        <taxon>Clostridia</taxon>
        <taxon>Lachnospirales</taxon>
        <taxon>Lachnospiraceae</taxon>
        <taxon>Lacrimispora</taxon>
    </lineage>
</organism>